<name>A0A9K3M320_9STRA</name>
<organism evidence="2 3">
    <name type="scientific">Nitzschia inconspicua</name>
    <dbReference type="NCBI Taxonomy" id="303405"/>
    <lineage>
        <taxon>Eukaryota</taxon>
        <taxon>Sar</taxon>
        <taxon>Stramenopiles</taxon>
        <taxon>Ochrophyta</taxon>
        <taxon>Bacillariophyta</taxon>
        <taxon>Bacillariophyceae</taxon>
        <taxon>Bacillariophycidae</taxon>
        <taxon>Bacillariales</taxon>
        <taxon>Bacillariaceae</taxon>
        <taxon>Nitzschia</taxon>
    </lineage>
</organism>
<protein>
    <submittedName>
        <fullName evidence="2">Radical SAM enzyme</fullName>
    </submittedName>
</protein>
<evidence type="ECO:0000256" key="1">
    <source>
        <dbReference type="ARBA" id="ARBA00006315"/>
    </source>
</evidence>
<proteinExistence type="inferred from homology"/>
<dbReference type="HAMAP" id="MF_00055">
    <property type="entry name" value="MEMO1"/>
    <property type="match status" value="1"/>
</dbReference>
<dbReference type="AlphaFoldDB" id="A0A9K3M320"/>
<gene>
    <name evidence="2" type="ORF">IV203_033761</name>
</gene>
<dbReference type="PANTHER" id="PTHR11060:SF0">
    <property type="entry name" value="PROTEIN MEMO1"/>
    <property type="match status" value="1"/>
</dbReference>
<evidence type="ECO:0000313" key="2">
    <source>
        <dbReference type="EMBL" id="KAG7373037.1"/>
    </source>
</evidence>
<dbReference type="EMBL" id="JAGRRH010000002">
    <property type="protein sequence ID" value="KAG7373037.1"/>
    <property type="molecule type" value="Genomic_DNA"/>
</dbReference>
<evidence type="ECO:0000313" key="3">
    <source>
        <dbReference type="Proteomes" id="UP000693970"/>
    </source>
</evidence>
<sequence length="334" mass="37664">MNSTTYIRRAHHAGSWYSNDKDELDDTLSDFMQTARQDLSLEATKPTKLRGIICPHAGYSYSGPTAAYSYEALRHELSQRQLPKNTSTTPNTTRTTTTTILVLHPSHHFYMEDCAVSGASVLQTPLGDLKVDDELRQEILRLGNFSIMSRSVDEAEHSGEMQYPYLKKVATATGNAIKVLPIMCGNLSLQREAFYGELLSNIIARPNIVCVISTDFCHWGRRFSYQPRPDDDEDDNDKKPMEIHQLISKLDHQGMDHISMQEPCAFAQYLRQTRNTICGRHAVQVWLHAIQHNSQTTGRETLTVKFVKYDQSSAVTSMQESSVSYASAVARIKA</sequence>
<dbReference type="NCBIfam" id="TIGR04336">
    <property type="entry name" value="AmmeMemoSam_B"/>
    <property type="match status" value="2"/>
</dbReference>
<reference evidence="2" key="1">
    <citation type="journal article" date="2021" name="Sci. Rep.">
        <title>Diploid genomic architecture of Nitzschia inconspicua, an elite biomass production diatom.</title>
        <authorList>
            <person name="Oliver A."/>
            <person name="Podell S."/>
            <person name="Pinowska A."/>
            <person name="Traller J.C."/>
            <person name="Smith S.R."/>
            <person name="McClure R."/>
            <person name="Beliaev A."/>
            <person name="Bohutskyi P."/>
            <person name="Hill E.A."/>
            <person name="Rabines A."/>
            <person name="Zheng H."/>
            <person name="Allen L.Z."/>
            <person name="Kuo A."/>
            <person name="Grigoriev I.V."/>
            <person name="Allen A.E."/>
            <person name="Hazlebeck D."/>
            <person name="Allen E.E."/>
        </authorList>
    </citation>
    <scope>NUCLEOTIDE SEQUENCE</scope>
    <source>
        <strain evidence="2">Hildebrandi</strain>
    </source>
</reference>
<comment type="caution">
    <text evidence="2">The sequence shown here is derived from an EMBL/GenBank/DDBJ whole genome shotgun (WGS) entry which is preliminary data.</text>
</comment>
<comment type="similarity">
    <text evidence="1">Belongs to the MEMO1 family.</text>
</comment>
<keyword evidence="3" id="KW-1185">Reference proteome</keyword>
<dbReference type="PANTHER" id="PTHR11060">
    <property type="entry name" value="PROTEIN MEMO1"/>
    <property type="match status" value="1"/>
</dbReference>
<dbReference type="Pfam" id="PF01875">
    <property type="entry name" value="Memo"/>
    <property type="match status" value="2"/>
</dbReference>
<accession>A0A9K3M320</accession>
<dbReference type="CDD" id="cd07361">
    <property type="entry name" value="MEMO_like"/>
    <property type="match status" value="1"/>
</dbReference>
<dbReference type="Proteomes" id="UP000693970">
    <property type="component" value="Unassembled WGS sequence"/>
</dbReference>
<dbReference type="OrthoDB" id="417112at2759"/>
<dbReference type="InterPro" id="IPR002737">
    <property type="entry name" value="MEMO1_fam"/>
</dbReference>
<reference evidence="2" key="2">
    <citation type="submission" date="2021-04" db="EMBL/GenBank/DDBJ databases">
        <authorList>
            <person name="Podell S."/>
        </authorList>
    </citation>
    <scope>NUCLEOTIDE SEQUENCE</scope>
    <source>
        <strain evidence="2">Hildebrandi</strain>
    </source>
</reference>